<protein>
    <recommendedName>
        <fullName evidence="2">GcrA cell cycle regulator</fullName>
    </recommendedName>
</protein>
<evidence type="ECO:0000313" key="1">
    <source>
        <dbReference type="EMBL" id="CAB4199175.1"/>
    </source>
</evidence>
<accession>A0A6J5S1W9</accession>
<sequence length="136" mass="15400">MSRIAPNGRPYPPALRAYVVARHEEKWDKAKIAEQAAILWPDDPISPRSVAKIIGFANAPMRSSTVKPFKPRASRIYTCQFKWLESGQLHECGHPTSGKAYCEACAKIILTGGDRKTYETTRPRSHPWIEDMKKYA</sequence>
<organism evidence="1">
    <name type="scientific">uncultured Caudovirales phage</name>
    <dbReference type="NCBI Taxonomy" id="2100421"/>
    <lineage>
        <taxon>Viruses</taxon>
        <taxon>Duplodnaviria</taxon>
        <taxon>Heunggongvirae</taxon>
        <taxon>Uroviricota</taxon>
        <taxon>Caudoviricetes</taxon>
        <taxon>Peduoviridae</taxon>
        <taxon>Maltschvirus</taxon>
        <taxon>Maltschvirus maltsch</taxon>
    </lineage>
</organism>
<reference evidence="1" key="1">
    <citation type="submission" date="2020-05" db="EMBL/GenBank/DDBJ databases">
        <authorList>
            <person name="Chiriac C."/>
            <person name="Salcher M."/>
            <person name="Ghai R."/>
            <person name="Kavagutti S V."/>
        </authorList>
    </citation>
    <scope>NUCLEOTIDE SEQUENCE</scope>
</reference>
<name>A0A6J5S1W9_9CAUD</name>
<proteinExistence type="predicted"/>
<gene>
    <name evidence="1" type="ORF">UFOVP1333_27</name>
</gene>
<evidence type="ECO:0008006" key="2">
    <source>
        <dbReference type="Google" id="ProtNLM"/>
    </source>
</evidence>
<dbReference type="EMBL" id="LR797280">
    <property type="protein sequence ID" value="CAB4199175.1"/>
    <property type="molecule type" value="Genomic_DNA"/>
</dbReference>